<gene>
    <name evidence="1" type="ORF">STSP2_02206</name>
</gene>
<evidence type="ECO:0000313" key="2">
    <source>
        <dbReference type="Proteomes" id="UP000189674"/>
    </source>
</evidence>
<accession>A0A1U9NMK3</accession>
<protein>
    <submittedName>
        <fullName evidence="1">Uncharacterized protein</fullName>
    </submittedName>
</protein>
<sequence>MIQCKDCELCEIGEDGRRTFKCNPFSNVKEPECLQKWQILKLDMLLAGYRSMLGFQQKMAPMQDRIMKYVQRELDDIDESESWKFDDEDESDYDLF</sequence>
<dbReference type="OrthoDB" id="287550at2"/>
<keyword evidence="2" id="KW-1185">Reference proteome</keyword>
<dbReference type="EMBL" id="CP019791">
    <property type="protein sequence ID" value="AQT69027.1"/>
    <property type="molecule type" value="Genomic_DNA"/>
</dbReference>
<reference evidence="2" key="1">
    <citation type="submission" date="2017-02" db="EMBL/GenBank/DDBJ databases">
        <title>Comparative genomics and description of representatives of a novel lineage of planctomycetes thriving in anoxic sediments.</title>
        <authorList>
            <person name="Spring S."/>
            <person name="Bunk B."/>
            <person name="Sproer C."/>
        </authorList>
    </citation>
    <scope>NUCLEOTIDE SEQUENCE [LARGE SCALE GENOMIC DNA]</scope>
    <source>
        <strain evidence="2">ST-NAGAB-D1</strain>
    </source>
</reference>
<dbReference type="Proteomes" id="UP000189674">
    <property type="component" value="Chromosome"/>
</dbReference>
<name>A0A1U9NMK3_9BACT</name>
<dbReference type="STRING" id="1936003.STSP2_02206"/>
<evidence type="ECO:0000313" key="1">
    <source>
        <dbReference type="EMBL" id="AQT69027.1"/>
    </source>
</evidence>
<proteinExistence type="predicted"/>
<dbReference type="RefSeq" id="WP_146662510.1">
    <property type="nucleotide sequence ID" value="NZ_CP019791.1"/>
</dbReference>
<dbReference type="KEGG" id="alus:STSP2_02206"/>
<organism evidence="1 2">
    <name type="scientific">Anaerohalosphaera lusitana</name>
    <dbReference type="NCBI Taxonomy" id="1936003"/>
    <lineage>
        <taxon>Bacteria</taxon>
        <taxon>Pseudomonadati</taxon>
        <taxon>Planctomycetota</taxon>
        <taxon>Phycisphaerae</taxon>
        <taxon>Sedimentisphaerales</taxon>
        <taxon>Anaerohalosphaeraceae</taxon>
        <taxon>Anaerohalosphaera</taxon>
    </lineage>
</organism>
<dbReference type="AlphaFoldDB" id="A0A1U9NMK3"/>